<feature type="compositionally biased region" description="Low complexity" evidence="1">
    <location>
        <begin position="335"/>
        <end position="353"/>
    </location>
</feature>
<keyword evidence="2" id="KW-0812">Transmembrane</keyword>
<protein>
    <submittedName>
        <fullName evidence="3">Uncharacterized protein</fullName>
    </submittedName>
</protein>
<dbReference type="Proteomes" id="UP000481109">
    <property type="component" value="Unassembled WGS sequence"/>
</dbReference>
<dbReference type="AlphaFoldDB" id="A0A6G4XTU9"/>
<evidence type="ECO:0000313" key="3">
    <source>
        <dbReference type="EMBL" id="NGO80995.1"/>
    </source>
</evidence>
<feature type="transmembrane region" description="Helical" evidence="2">
    <location>
        <begin position="21"/>
        <end position="42"/>
    </location>
</feature>
<keyword evidence="4" id="KW-1185">Reference proteome</keyword>
<keyword evidence="2" id="KW-0472">Membrane</keyword>
<evidence type="ECO:0000313" key="4">
    <source>
        <dbReference type="Proteomes" id="UP000481109"/>
    </source>
</evidence>
<feature type="region of interest" description="Disordered" evidence="1">
    <location>
        <begin position="335"/>
        <end position="367"/>
    </location>
</feature>
<feature type="transmembrane region" description="Helical" evidence="2">
    <location>
        <begin position="305"/>
        <end position="327"/>
    </location>
</feature>
<evidence type="ECO:0000256" key="2">
    <source>
        <dbReference type="SAM" id="Phobius"/>
    </source>
</evidence>
<gene>
    <name evidence="3" type="ORF">G6045_35845</name>
</gene>
<proteinExistence type="predicted"/>
<organism evidence="3 4">
    <name type="scientific">Streptomyces mesophilus</name>
    <dbReference type="NCBI Taxonomy" id="1775132"/>
    <lineage>
        <taxon>Bacteria</taxon>
        <taxon>Bacillati</taxon>
        <taxon>Actinomycetota</taxon>
        <taxon>Actinomycetes</taxon>
        <taxon>Kitasatosporales</taxon>
        <taxon>Streptomycetaceae</taxon>
        <taxon>Streptomyces</taxon>
    </lineage>
</organism>
<comment type="caution">
    <text evidence="3">The sequence shown here is derived from an EMBL/GenBank/DDBJ whole genome shotgun (WGS) entry which is preliminary data.</text>
</comment>
<dbReference type="EMBL" id="JAAKZW010000269">
    <property type="protein sequence ID" value="NGO80995.1"/>
    <property type="molecule type" value="Genomic_DNA"/>
</dbReference>
<accession>A0A6G4XTU9</accession>
<feature type="non-terminal residue" evidence="3">
    <location>
        <position position="1"/>
    </location>
</feature>
<name>A0A6G4XTU9_9ACTN</name>
<keyword evidence="2" id="KW-1133">Transmembrane helix</keyword>
<evidence type="ECO:0000256" key="1">
    <source>
        <dbReference type="SAM" id="MobiDB-lite"/>
    </source>
</evidence>
<reference evidence="3 4" key="1">
    <citation type="submission" date="2020-02" db="EMBL/GenBank/DDBJ databases">
        <title>Whole-genome analyses of novel actinobacteria.</title>
        <authorList>
            <person name="Sahin N."/>
            <person name="Tokatli A."/>
        </authorList>
    </citation>
    <scope>NUCLEOTIDE SEQUENCE [LARGE SCALE GENOMIC DNA]</scope>
    <source>
        <strain evidence="3 4">YC504</strain>
    </source>
</reference>
<sequence>VGEKGGGETKIRKLRAKVAEIVGYFVLAVLAVAGATWCYPNAEYPTMKSKPLESMTLQVDQKGVAASVSVWSMDISKAKASEFTMLPEAEGASCLLVVAVGLDVAEGESVKWALRFESLDKGAKLQRISKFSESSSTYQHLKFEESNRSYDSEAIDLLTGETTKETAHGYLLTGEAKGPLHASTTVDASSADDTPWSGHAAVMLAWRGPSPAKIQGAHVVVNAPDLTTKGELEHPEIPFRTYPAEKFQAVWQETLSGQPYSLQAGSVDDVRGEYWTWRNERNASLTGVFASGVHPERAQADTEKVFVAGILLTIGVACAVAGLQAALSGGAMLRTRTSAPPRVPAPATRTPTSENASCAGPRPPDAP</sequence>